<keyword evidence="3" id="KW-1185">Reference proteome</keyword>
<dbReference type="AlphaFoldDB" id="A0A2T3HJN5"/>
<dbReference type="InterPro" id="IPR048551">
    <property type="entry name" value="DACNV"/>
</dbReference>
<gene>
    <name evidence="2" type="ORF">C7T94_08295</name>
</gene>
<sequence>MKYRSTYEAAATVSEVVEKHFSRHIGAANDSGEQGVAPLPDRKSIESMIDAAFWASLRREEGHSPKISLAYLPPDKAMGALIFQHALPLTPTLLTKIAPGVERAGIHLGIWKFEDELMIWGTTQIIPNFCFVLDVSEPALLVIKHRRISGFGKFTNVAVLKGDQVKVVDERIASLPDSPPLVKSLLDQAGVSSWNDPTNVLIQLAVSMRAHGRGGSLIVVDAASASWSDSVIKPMQYALDPAFCGLGKLIRQQAGNVSELYWISALQREVEHLSGLTAVDGATLINSNFQLLAFGSKLGRAQGKPLVGDVALIEPVVGGEQVVVHPGKIGGTRHFSVAQFVNDEHHALGLVASQDGHFTVFTWSDTQQRVLAHRIDTLLL</sequence>
<feature type="domain" description="Probable sensor" evidence="1">
    <location>
        <begin position="36"/>
        <end position="124"/>
    </location>
</feature>
<reference evidence="2 3" key="1">
    <citation type="submission" date="2018-03" db="EMBL/GenBank/DDBJ databases">
        <authorList>
            <person name="Keele B.F."/>
        </authorList>
    </citation>
    <scope>NUCLEOTIDE SEQUENCE [LARGE SCALE GENOMIC DNA]</scope>
    <source>
        <strain evidence="2 3">YL28-9</strain>
    </source>
</reference>
<dbReference type="EMBL" id="PYLS01000005">
    <property type="protein sequence ID" value="PST82652.1"/>
    <property type="molecule type" value="Genomic_DNA"/>
</dbReference>
<dbReference type="Pfam" id="PF21751">
    <property type="entry name" value="DACNV"/>
    <property type="match status" value="1"/>
</dbReference>
<evidence type="ECO:0000259" key="1">
    <source>
        <dbReference type="Pfam" id="PF21751"/>
    </source>
</evidence>
<evidence type="ECO:0000313" key="3">
    <source>
        <dbReference type="Proteomes" id="UP000240912"/>
    </source>
</evidence>
<dbReference type="OrthoDB" id="782779at2"/>
<name>A0A2T3HJN5_9SPHI</name>
<proteinExistence type="predicted"/>
<dbReference type="Proteomes" id="UP000240912">
    <property type="component" value="Unassembled WGS sequence"/>
</dbReference>
<dbReference type="RefSeq" id="WP_107214911.1">
    <property type="nucleotide sequence ID" value="NZ_KZ686269.1"/>
</dbReference>
<comment type="caution">
    <text evidence="2">The sequence shown here is derived from an EMBL/GenBank/DDBJ whole genome shotgun (WGS) entry which is preliminary data.</text>
</comment>
<organism evidence="2 3">
    <name type="scientific">Pedobacter yulinensis</name>
    <dbReference type="NCBI Taxonomy" id="2126353"/>
    <lineage>
        <taxon>Bacteria</taxon>
        <taxon>Pseudomonadati</taxon>
        <taxon>Bacteroidota</taxon>
        <taxon>Sphingobacteriia</taxon>
        <taxon>Sphingobacteriales</taxon>
        <taxon>Sphingobacteriaceae</taxon>
        <taxon>Pedobacter</taxon>
    </lineage>
</organism>
<accession>A0A2T3HJN5</accession>
<evidence type="ECO:0000313" key="2">
    <source>
        <dbReference type="EMBL" id="PST82652.1"/>
    </source>
</evidence>
<protein>
    <recommendedName>
        <fullName evidence="1">Probable sensor domain-containing protein</fullName>
    </recommendedName>
</protein>